<reference evidence="1 2" key="1">
    <citation type="submission" date="2016-04" db="EMBL/GenBank/DDBJ databases">
        <title>Complete genome sequence of natural rubber-degrading, novel Gram-negative bacterium, Rhizobacter gummiphilus strain NS21.</title>
        <authorList>
            <person name="Tabata M."/>
            <person name="Kasai D."/>
            <person name="Fukuda M."/>
        </authorList>
    </citation>
    <scope>NUCLEOTIDE SEQUENCE [LARGE SCALE GENOMIC DNA]</scope>
    <source>
        <strain evidence="1 2">NS21</strain>
    </source>
</reference>
<dbReference type="OrthoDB" id="9800461at2"/>
<keyword evidence="2" id="KW-1185">Reference proteome</keyword>
<dbReference type="Pfam" id="PF11253">
    <property type="entry name" value="DUF3052"/>
    <property type="match status" value="1"/>
</dbReference>
<accession>A0A1W6LC55</accession>
<dbReference type="AlphaFoldDB" id="A0A1W6LC55"/>
<sequence>MTVAGYSGTPLSRKLGIKENHRVLLIDAPEVLAALLQPLPQGVQFVDRPGDSVDLVHLFVTQRESLSRQLIALRKQLRPDAALWVSWPKKSSKVPSTVTEDTIRELALPIGFVDIKVCAVSDVWSGLKLVVRKELR</sequence>
<gene>
    <name evidence="1" type="ORF">A4W93_18990</name>
</gene>
<dbReference type="KEGG" id="rgu:A4W93_18990"/>
<dbReference type="Proteomes" id="UP000193427">
    <property type="component" value="Chromosome"/>
</dbReference>
<proteinExistence type="predicted"/>
<evidence type="ECO:0000313" key="2">
    <source>
        <dbReference type="Proteomes" id="UP000193427"/>
    </source>
</evidence>
<dbReference type="STRING" id="946333.A4W93_18990"/>
<dbReference type="EMBL" id="CP015118">
    <property type="protein sequence ID" value="ARN21813.1"/>
    <property type="molecule type" value="Genomic_DNA"/>
</dbReference>
<evidence type="ECO:0000313" key="1">
    <source>
        <dbReference type="EMBL" id="ARN21813.1"/>
    </source>
</evidence>
<protein>
    <submittedName>
        <fullName evidence="1">Uncharacterized protein</fullName>
    </submittedName>
</protein>
<name>A0A1W6LC55_9BURK</name>
<organism evidence="1 2">
    <name type="scientific">Piscinibacter gummiphilus</name>
    <dbReference type="NCBI Taxonomy" id="946333"/>
    <lineage>
        <taxon>Bacteria</taxon>
        <taxon>Pseudomonadati</taxon>
        <taxon>Pseudomonadota</taxon>
        <taxon>Betaproteobacteria</taxon>
        <taxon>Burkholderiales</taxon>
        <taxon>Sphaerotilaceae</taxon>
        <taxon>Piscinibacter</taxon>
    </lineage>
</organism>
<dbReference type="RefSeq" id="WP_085752107.1">
    <property type="nucleotide sequence ID" value="NZ_BSPR01000009.1"/>
</dbReference>
<dbReference type="InterPro" id="IPR021412">
    <property type="entry name" value="DUF3052"/>
</dbReference>